<evidence type="ECO:0000256" key="1">
    <source>
        <dbReference type="ARBA" id="ARBA00023235"/>
    </source>
</evidence>
<dbReference type="Proteomes" id="UP000282654">
    <property type="component" value="Unassembled WGS sequence"/>
</dbReference>
<dbReference type="AlphaFoldDB" id="A0A3N5BB84"/>
<dbReference type="NCBIfam" id="TIGR00236">
    <property type="entry name" value="wecB"/>
    <property type="match status" value="1"/>
</dbReference>
<keyword evidence="1 5" id="KW-0413">Isomerase</keyword>
<organism evidence="7 8">
    <name type="scientific">Thermodesulfitimonas autotrophica</name>
    <dbReference type="NCBI Taxonomy" id="1894989"/>
    <lineage>
        <taxon>Bacteria</taxon>
        <taxon>Bacillati</taxon>
        <taxon>Bacillota</taxon>
        <taxon>Clostridia</taxon>
        <taxon>Thermoanaerobacterales</taxon>
        <taxon>Thermoanaerobacteraceae</taxon>
        <taxon>Thermodesulfitimonas</taxon>
    </lineage>
</organism>
<evidence type="ECO:0000313" key="8">
    <source>
        <dbReference type="Proteomes" id="UP000282654"/>
    </source>
</evidence>
<name>A0A3N5BB84_9THEO</name>
<dbReference type="RefSeq" id="WP_123931725.1">
    <property type="nucleotide sequence ID" value="NZ_RKRE01000003.1"/>
</dbReference>
<evidence type="ECO:0000313" key="7">
    <source>
        <dbReference type="EMBL" id="RPF42965.1"/>
    </source>
</evidence>
<keyword evidence="8" id="KW-1185">Reference proteome</keyword>
<dbReference type="CDD" id="cd03786">
    <property type="entry name" value="GTB_UDP-GlcNAc_2-Epimerase"/>
    <property type="match status" value="1"/>
</dbReference>
<protein>
    <recommendedName>
        <fullName evidence="3">UDP-N-acetylglucosamine 2-epimerase (non-hydrolyzing)</fullName>
        <ecNumber evidence="3">5.1.3.14</ecNumber>
    </recommendedName>
    <alternativeName>
        <fullName evidence="4">UDP-GlcNAc-2-epimerase</fullName>
    </alternativeName>
</protein>
<dbReference type="InterPro" id="IPR029767">
    <property type="entry name" value="WecB-like"/>
</dbReference>
<comment type="similarity">
    <text evidence="2 5">Belongs to the UDP-N-acetylglucosamine 2-epimerase family.</text>
</comment>
<dbReference type="Pfam" id="PF02350">
    <property type="entry name" value="Epimerase_2"/>
    <property type="match status" value="1"/>
</dbReference>
<evidence type="ECO:0000256" key="3">
    <source>
        <dbReference type="ARBA" id="ARBA00038858"/>
    </source>
</evidence>
<sequence length="395" mass="43811">MKNGPREVLIIFGTRPEAIKMAPVVQALRHCPDLFRVRVAVTAQHREMLDQVLTLFGITPDYDLGIMREGQDLFDVTVRALTGLDRVLQETRPELVLVHGDTTTTFAAALAAFYHRVPVGHVEAGLRTRDKYAPFPEEMNRHLTAVLADLHFAPTERAREALFQEGVPAARIFVTGNTVIDALYQVVRPEYRFADPVVRAAVASGYRLILVTTHRRENWGEPLANVYRALRRVIDAYPDVAVVFPVHKNPLIRELATAAFADCPRLYLTEPLPYGEFANLMARCHLVLTDSGGLQEEAPALGKPVLVLRQVTERPEAIEAGTVRLVGTEEEDVFQAAAGLLENRAAYERMAQAVNPYGDGRAAWRIREALAFYFGIGARPADFRPVAAAAGRSRG</sequence>
<dbReference type="PANTHER" id="PTHR43174:SF2">
    <property type="entry name" value="UDP-N-ACETYLGLUCOSAMINE 2-EPIMERASE"/>
    <property type="match status" value="1"/>
</dbReference>
<dbReference type="GO" id="GO:0008761">
    <property type="term" value="F:UDP-N-acetylglucosamine 2-epimerase activity"/>
    <property type="evidence" value="ECO:0007669"/>
    <property type="project" value="UniProtKB-EC"/>
</dbReference>
<evidence type="ECO:0000259" key="6">
    <source>
        <dbReference type="Pfam" id="PF02350"/>
    </source>
</evidence>
<evidence type="ECO:0000256" key="5">
    <source>
        <dbReference type="RuleBase" id="RU003513"/>
    </source>
</evidence>
<evidence type="ECO:0000256" key="2">
    <source>
        <dbReference type="ARBA" id="ARBA00038209"/>
    </source>
</evidence>
<evidence type="ECO:0000256" key="4">
    <source>
        <dbReference type="ARBA" id="ARBA00079400"/>
    </source>
</evidence>
<feature type="domain" description="UDP-N-acetylglucosamine 2-epimerase" evidence="6">
    <location>
        <begin position="35"/>
        <end position="370"/>
    </location>
</feature>
<dbReference type="FunFam" id="3.40.50.2000:FF:000043">
    <property type="entry name" value="UDP-N-acetylglucosamine 2-epimerase"/>
    <property type="match status" value="1"/>
</dbReference>
<accession>A0A3N5BB84</accession>
<dbReference type="EC" id="5.1.3.14" evidence="3"/>
<reference evidence="7 8" key="1">
    <citation type="submission" date="2018-11" db="EMBL/GenBank/DDBJ databases">
        <title>Genomic Encyclopedia of Type Strains, Phase IV (KMG-IV): sequencing the most valuable type-strain genomes for metagenomic binning, comparative biology and taxonomic classification.</title>
        <authorList>
            <person name="Goeker M."/>
        </authorList>
    </citation>
    <scope>NUCLEOTIDE SEQUENCE [LARGE SCALE GENOMIC DNA]</scope>
    <source>
        <strain evidence="7 8">DSM 102936</strain>
    </source>
</reference>
<dbReference type="SUPFAM" id="SSF53756">
    <property type="entry name" value="UDP-Glycosyltransferase/glycogen phosphorylase"/>
    <property type="match status" value="1"/>
</dbReference>
<proteinExistence type="inferred from homology"/>
<gene>
    <name evidence="7" type="ORF">EDD75_2083</name>
</gene>
<comment type="caution">
    <text evidence="7">The sequence shown here is derived from an EMBL/GenBank/DDBJ whole genome shotgun (WGS) entry which is preliminary data.</text>
</comment>
<dbReference type="EMBL" id="RKRE01000003">
    <property type="protein sequence ID" value="RPF42965.1"/>
    <property type="molecule type" value="Genomic_DNA"/>
</dbReference>
<dbReference type="Gene3D" id="3.40.50.2000">
    <property type="entry name" value="Glycogen Phosphorylase B"/>
    <property type="match status" value="2"/>
</dbReference>
<dbReference type="PANTHER" id="PTHR43174">
    <property type="entry name" value="UDP-N-ACETYLGLUCOSAMINE 2-EPIMERASE"/>
    <property type="match status" value="1"/>
</dbReference>
<dbReference type="OrthoDB" id="9803238at2"/>
<dbReference type="InterPro" id="IPR003331">
    <property type="entry name" value="UDP_GlcNAc_Epimerase_2_dom"/>
</dbReference>